<dbReference type="GO" id="GO:0006508">
    <property type="term" value="P:proteolysis"/>
    <property type="evidence" value="ECO:0007669"/>
    <property type="project" value="UniProtKB-KW"/>
</dbReference>
<dbReference type="NCBIfam" id="TIGR00608">
    <property type="entry name" value="radc"/>
    <property type="match status" value="1"/>
</dbReference>
<sequence>MGMSVPIARMPSSQRPRERLLTLGPMALSDGELLALLLGQGRRGASALELAAELLADHGGIAGLAAARPEELARRTGVGSAKAAALIAAFHLGHRARAESAAAPRLTHAAEVARVAAPLFAGARVERLLVLICDTQHRLRRHVFVAEGAVDRVAVPVREILNTVLRHDGRSFAVVHNHPSGDPHPSPDDRRATTLLHAAATTVGLRFLDHIVLAGEHWSRAAPLDDGFVE</sequence>
<evidence type="ECO:0000313" key="9">
    <source>
        <dbReference type="EMBL" id="BAD55788.1"/>
    </source>
</evidence>
<keyword evidence="10" id="KW-1185">Reference proteome</keyword>
<evidence type="ECO:0000256" key="5">
    <source>
        <dbReference type="ARBA" id="ARBA00022833"/>
    </source>
</evidence>
<keyword evidence="2" id="KW-0645">Protease</keyword>
<feature type="domain" description="MPN" evidence="8">
    <location>
        <begin position="105"/>
        <end position="227"/>
    </location>
</feature>
<evidence type="ECO:0000313" key="10">
    <source>
        <dbReference type="Proteomes" id="UP000006820"/>
    </source>
</evidence>
<gene>
    <name evidence="9" type="primary">radC</name>
    <name evidence="9" type="ordered locus">NFA_9430</name>
</gene>
<dbReference type="PROSITE" id="PS50249">
    <property type="entry name" value="MPN"/>
    <property type="match status" value="1"/>
</dbReference>
<dbReference type="InterPro" id="IPR001405">
    <property type="entry name" value="UPF0758"/>
</dbReference>
<dbReference type="GO" id="GO:0046872">
    <property type="term" value="F:metal ion binding"/>
    <property type="evidence" value="ECO:0007669"/>
    <property type="project" value="UniProtKB-KW"/>
</dbReference>
<dbReference type="PANTHER" id="PTHR30471">
    <property type="entry name" value="DNA REPAIR PROTEIN RADC"/>
    <property type="match status" value="1"/>
</dbReference>
<dbReference type="Pfam" id="PF04002">
    <property type="entry name" value="RadC"/>
    <property type="match status" value="1"/>
</dbReference>
<keyword evidence="3" id="KW-0479">Metal-binding</keyword>
<dbReference type="SUPFAM" id="SSF102712">
    <property type="entry name" value="JAB1/MPN domain"/>
    <property type="match status" value="1"/>
</dbReference>
<dbReference type="GO" id="GO:0008237">
    <property type="term" value="F:metallopeptidase activity"/>
    <property type="evidence" value="ECO:0007669"/>
    <property type="project" value="UniProtKB-KW"/>
</dbReference>
<dbReference type="Gene3D" id="3.40.140.10">
    <property type="entry name" value="Cytidine Deaminase, domain 2"/>
    <property type="match status" value="1"/>
</dbReference>
<dbReference type="InterPro" id="IPR010994">
    <property type="entry name" value="RuvA_2-like"/>
</dbReference>
<keyword evidence="6" id="KW-0482">Metalloprotease</keyword>
<dbReference type="eggNOG" id="COG2003">
    <property type="taxonomic scope" value="Bacteria"/>
</dbReference>
<evidence type="ECO:0000256" key="4">
    <source>
        <dbReference type="ARBA" id="ARBA00022801"/>
    </source>
</evidence>
<evidence type="ECO:0000256" key="3">
    <source>
        <dbReference type="ARBA" id="ARBA00022723"/>
    </source>
</evidence>
<dbReference type="AlphaFoldDB" id="Q5Z1A3"/>
<dbReference type="KEGG" id="nfa:NFA_9430"/>
<dbReference type="InterPro" id="IPR025657">
    <property type="entry name" value="RadC_JAB"/>
</dbReference>
<dbReference type="EMBL" id="AP006618">
    <property type="protein sequence ID" value="BAD55788.1"/>
    <property type="molecule type" value="Genomic_DNA"/>
</dbReference>
<comment type="similarity">
    <text evidence="1 7">Belongs to the UPF0758 family.</text>
</comment>
<keyword evidence="4" id="KW-0378">Hydrolase</keyword>
<organism evidence="9 10">
    <name type="scientific">Nocardia farcinica (strain IFM 10152)</name>
    <dbReference type="NCBI Taxonomy" id="247156"/>
    <lineage>
        <taxon>Bacteria</taxon>
        <taxon>Bacillati</taxon>
        <taxon>Actinomycetota</taxon>
        <taxon>Actinomycetes</taxon>
        <taxon>Mycobacteriales</taxon>
        <taxon>Nocardiaceae</taxon>
        <taxon>Nocardia</taxon>
    </lineage>
</organism>
<reference evidence="9 10" key="1">
    <citation type="journal article" date="2004" name="Proc. Natl. Acad. Sci. U.S.A.">
        <title>The complete genomic sequence of Nocardia farcinica IFM 10152.</title>
        <authorList>
            <person name="Ishikawa J."/>
            <person name="Yamashita A."/>
            <person name="Mikami Y."/>
            <person name="Hoshino Y."/>
            <person name="Kurita H."/>
            <person name="Hotta K."/>
            <person name="Shiba T."/>
            <person name="Hattori M."/>
        </authorList>
    </citation>
    <scope>NUCLEOTIDE SEQUENCE [LARGE SCALE GENOMIC DNA]</scope>
    <source>
        <strain evidence="9 10">IFM 10152</strain>
    </source>
</reference>
<evidence type="ECO:0000259" key="8">
    <source>
        <dbReference type="PROSITE" id="PS50249"/>
    </source>
</evidence>
<dbReference type="InterPro" id="IPR020891">
    <property type="entry name" value="UPF0758_CS"/>
</dbReference>
<evidence type="ECO:0000256" key="1">
    <source>
        <dbReference type="ARBA" id="ARBA00010243"/>
    </source>
</evidence>
<dbReference type="PROSITE" id="PS01302">
    <property type="entry name" value="UPF0758"/>
    <property type="match status" value="1"/>
</dbReference>
<name>Q5Z1A3_NOCFA</name>
<protein>
    <submittedName>
        <fullName evidence="9">Putative DNA repair protein</fullName>
    </submittedName>
</protein>
<keyword evidence="5" id="KW-0862">Zinc</keyword>
<proteinExistence type="inferred from homology"/>
<dbReference type="Proteomes" id="UP000006820">
    <property type="component" value="Chromosome"/>
</dbReference>
<evidence type="ECO:0000256" key="2">
    <source>
        <dbReference type="ARBA" id="ARBA00022670"/>
    </source>
</evidence>
<evidence type="ECO:0000256" key="6">
    <source>
        <dbReference type="ARBA" id="ARBA00023049"/>
    </source>
</evidence>
<dbReference type="Pfam" id="PF20582">
    <property type="entry name" value="UPF0758_N"/>
    <property type="match status" value="1"/>
</dbReference>
<dbReference type="PANTHER" id="PTHR30471:SF3">
    <property type="entry name" value="UPF0758 PROTEIN YEES-RELATED"/>
    <property type="match status" value="1"/>
</dbReference>
<dbReference type="InterPro" id="IPR037518">
    <property type="entry name" value="MPN"/>
</dbReference>
<dbReference type="HOGENOM" id="CLU_073529_0_2_11"/>
<dbReference type="STRING" id="247156.NFA_9430"/>
<evidence type="ECO:0000256" key="7">
    <source>
        <dbReference type="RuleBase" id="RU003797"/>
    </source>
</evidence>
<dbReference type="SUPFAM" id="SSF47781">
    <property type="entry name" value="RuvA domain 2-like"/>
    <property type="match status" value="1"/>
</dbReference>
<dbReference type="InterPro" id="IPR046778">
    <property type="entry name" value="UPF0758_N"/>
</dbReference>
<accession>Q5Z1A3</accession>